<dbReference type="GO" id="GO:0000271">
    <property type="term" value="P:polysaccharide biosynthetic process"/>
    <property type="evidence" value="ECO:0007669"/>
    <property type="project" value="UniProtKB-KW"/>
</dbReference>
<keyword evidence="9" id="KW-1185">Reference proteome</keyword>
<dbReference type="InterPro" id="IPR031357">
    <property type="entry name" value="Stealth_CR3"/>
</dbReference>
<dbReference type="InterPro" id="IPR021520">
    <property type="entry name" value="Stealth_CR2"/>
</dbReference>
<dbReference type="Pfam" id="PF17101">
    <property type="entry name" value="Stealth_CR1"/>
    <property type="match status" value="1"/>
</dbReference>
<organism evidence="8 9">
    <name type="scientific">Leucobacter tardus</name>
    <dbReference type="NCBI Taxonomy" id="501483"/>
    <lineage>
        <taxon>Bacteria</taxon>
        <taxon>Bacillati</taxon>
        <taxon>Actinomycetota</taxon>
        <taxon>Actinomycetes</taxon>
        <taxon>Micrococcales</taxon>
        <taxon>Microbacteriaceae</taxon>
        <taxon>Leucobacter</taxon>
    </lineage>
</organism>
<sequence length="552" mass="62612">MPVKTPSRSLLLSVLRRGPFTVVKDPAERLRRRALSARFRSTVAGDSDLGIVYAYERVWLARRAPGITQHEARRRNFAHTVALLSEHDVPFFAVPNATRTDATIAVEHEHWQRFADAVAADATGAGTLHLGIETLNPSGKKRRSVVRSDSSRARRALRTQSTIELFEFFIDPEHVRRMGRAEASVVERWIRTDDGALETTAKNTRTTTIDATAMTPSTTEIHGVDVPTFAPLDQPTVFETREPIDVVFLWVDGADAEWSAKRDRVIEELTGAAPADSVDPSRFRDNGELKYSMRSVFQHCPWVRNIILVTDGQTPSWLDTTHPRIRMVDHRELFGDAGSLPTYNSHAIAGRVHHIEGLSDQYLIFNDDVFIGHDIEANQFFEPNGVARFFLSKSTLPVASAFDLTHESARRNAVDLLEREYGVTATRIFYHTPIPQLRHLLFELETEFPDVFTSTWSHQLRSSDDTEINGWLHHYFGYVRKQTMPGDILYNYFDLSDPDFVTRLAAQLRSRKAATFCINDNPEASAENIAYLRDWLETYFPTPAPWEFTASA</sequence>
<gene>
    <name evidence="8" type="ORF">J4H85_00125</name>
</gene>
<feature type="domain" description="Stealth protein CR3 conserved region 3" evidence="6">
    <location>
        <begin position="431"/>
        <end position="476"/>
    </location>
</feature>
<keyword evidence="2" id="KW-0808">Transferase</keyword>
<dbReference type="InterPro" id="IPR031358">
    <property type="entry name" value="Stealth_CR1"/>
</dbReference>
<evidence type="ECO:0000256" key="1">
    <source>
        <dbReference type="ARBA" id="ARBA00007583"/>
    </source>
</evidence>
<dbReference type="Proteomes" id="UP000668403">
    <property type="component" value="Unassembled WGS sequence"/>
</dbReference>
<feature type="domain" description="Stealth protein CR2 conserved region 2" evidence="4">
    <location>
        <begin position="282"/>
        <end position="387"/>
    </location>
</feature>
<dbReference type="AlphaFoldDB" id="A0A939QIN6"/>
<dbReference type="InterPro" id="IPR031356">
    <property type="entry name" value="Stealth_CR4"/>
</dbReference>
<evidence type="ECO:0000259" key="7">
    <source>
        <dbReference type="Pfam" id="PF17103"/>
    </source>
</evidence>
<keyword evidence="3" id="KW-0270">Exopolysaccharide synthesis</keyword>
<feature type="domain" description="Stealth protein CR1 conserved region 1" evidence="5">
    <location>
        <begin position="242"/>
        <end position="267"/>
    </location>
</feature>
<evidence type="ECO:0000259" key="6">
    <source>
        <dbReference type="Pfam" id="PF17102"/>
    </source>
</evidence>
<dbReference type="Pfam" id="PF17102">
    <property type="entry name" value="Stealth_CR3"/>
    <property type="match status" value="1"/>
</dbReference>
<evidence type="ECO:0000259" key="4">
    <source>
        <dbReference type="Pfam" id="PF11380"/>
    </source>
</evidence>
<dbReference type="Pfam" id="PF11380">
    <property type="entry name" value="Stealth_CR2"/>
    <property type="match status" value="1"/>
</dbReference>
<dbReference type="Pfam" id="PF17103">
    <property type="entry name" value="Stealth_CR4"/>
    <property type="match status" value="1"/>
</dbReference>
<feature type="domain" description="Stealth protein CR4 conserved region 4" evidence="7">
    <location>
        <begin position="508"/>
        <end position="549"/>
    </location>
</feature>
<dbReference type="EMBL" id="JAGFBF010000001">
    <property type="protein sequence ID" value="MBO2988404.1"/>
    <property type="molecule type" value="Genomic_DNA"/>
</dbReference>
<dbReference type="RefSeq" id="WP_208235755.1">
    <property type="nucleotide sequence ID" value="NZ_BAAAQU010000001.1"/>
</dbReference>
<dbReference type="InterPro" id="IPR047141">
    <property type="entry name" value="Stealth"/>
</dbReference>
<evidence type="ECO:0000256" key="3">
    <source>
        <dbReference type="ARBA" id="ARBA00023169"/>
    </source>
</evidence>
<accession>A0A939QIN6</accession>
<evidence type="ECO:0000259" key="5">
    <source>
        <dbReference type="Pfam" id="PF17101"/>
    </source>
</evidence>
<reference evidence="8" key="1">
    <citation type="submission" date="2021-03" db="EMBL/GenBank/DDBJ databases">
        <title>Leucobacter chromiisoli sp. nov., isolated from chromium-containing soil of chemical plant.</title>
        <authorList>
            <person name="Xu Z."/>
        </authorList>
    </citation>
    <scope>NUCLEOTIDE SEQUENCE</scope>
    <source>
        <strain evidence="8">K 70/01</strain>
    </source>
</reference>
<dbReference type="PANTHER" id="PTHR24045">
    <property type="match status" value="1"/>
</dbReference>
<dbReference type="GO" id="GO:0016772">
    <property type="term" value="F:transferase activity, transferring phosphorus-containing groups"/>
    <property type="evidence" value="ECO:0007669"/>
    <property type="project" value="InterPro"/>
</dbReference>
<protein>
    <submittedName>
        <fullName evidence="8">Stealth family protein</fullName>
    </submittedName>
</protein>
<comment type="similarity">
    <text evidence="1">Belongs to the stealth family.</text>
</comment>
<evidence type="ECO:0000313" key="9">
    <source>
        <dbReference type="Proteomes" id="UP000668403"/>
    </source>
</evidence>
<proteinExistence type="inferred from homology"/>
<dbReference type="PANTHER" id="PTHR24045:SF0">
    <property type="entry name" value="N-ACETYLGLUCOSAMINE-1-PHOSPHOTRANSFERASE SUBUNITS ALPHA_BETA"/>
    <property type="match status" value="1"/>
</dbReference>
<evidence type="ECO:0000313" key="8">
    <source>
        <dbReference type="EMBL" id="MBO2988404.1"/>
    </source>
</evidence>
<comment type="caution">
    <text evidence="8">The sequence shown here is derived from an EMBL/GenBank/DDBJ whole genome shotgun (WGS) entry which is preliminary data.</text>
</comment>
<evidence type="ECO:0000256" key="2">
    <source>
        <dbReference type="ARBA" id="ARBA00022679"/>
    </source>
</evidence>
<name>A0A939QIN6_9MICO</name>